<comment type="subcellular location">
    <subcellularLocation>
        <location evidence="3">Nucleus</location>
    </subcellularLocation>
</comment>
<dbReference type="Pfam" id="PF00250">
    <property type="entry name" value="Forkhead"/>
    <property type="match status" value="1"/>
</dbReference>
<evidence type="ECO:0000256" key="2">
    <source>
        <dbReference type="ARBA" id="ARBA00023242"/>
    </source>
</evidence>
<feature type="DNA-binding region" description="Fork-head" evidence="3">
    <location>
        <begin position="303"/>
        <end position="348"/>
    </location>
</feature>
<evidence type="ECO:0000256" key="4">
    <source>
        <dbReference type="SAM" id="MobiDB-lite"/>
    </source>
</evidence>
<keyword evidence="8" id="KW-1185">Reference proteome</keyword>
<feature type="domain" description="FHA" evidence="5">
    <location>
        <begin position="126"/>
        <end position="181"/>
    </location>
</feature>
<dbReference type="SMART" id="SM00339">
    <property type="entry name" value="FH"/>
    <property type="match status" value="1"/>
</dbReference>
<feature type="region of interest" description="Disordered" evidence="4">
    <location>
        <begin position="50"/>
        <end position="76"/>
    </location>
</feature>
<dbReference type="InterPro" id="IPR008984">
    <property type="entry name" value="SMAD_FHA_dom_sf"/>
</dbReference>
<dbReference type="SUPFAM" id="SSF46785">
    <property type="entry name" value="Winged helix' DNA-binding domain"/>
    <property type="match status" value="1"/>
</dbReference>
<dbReference type="PRINTS" id="PR00053">
    <property type="entry name" value="FORKHEAD"/>
</dbReference>
<dbReference type="GO" id="GO:0043565">
    <property type="term" value="F:sequence-specific DNA binding"/>
    <property type="evidence" value="ECO:0007669"/>
    <property type="project" value="InterPro"/>
</dbReference>
<comment type="caution">
    <text evidence="7">The sequence shown here is derived from an EMBL/GenBank/DDBJ whole genome shotgun (WGS) entry which is preliminary data.</text>
</comment>
<dbReference type="EMBL" id="JADGJH010003285">
    <property type="protein sequence ID" value="KAJ3092111.1"/>
    <property type="molecule type" value="Genomic_DNA"/>
</dbReference>
<dbReference type="InterPro" id="IPR045178">
    <property type="entry name" value="Fhl1/FHA1"/>
</dbReference>
<dbReference type="PANTHER" id="PTHR21712:SF29">
    <property type="entry name" value="PRE-RRNA-PROCESSING PROTEIN FHL1"/>
    <property type="match status" value="1"/>
</dbReference>
<feature type="compositionally biased region" description="Low complexity" evidence="4">
    <location>
        <begin position="58"/>
        <end position="76"/>
    </location>
</feature>
<dbReference type="Gene3D" id="2.60.200.20">
    <property type="match status" value="1"/>
</dbReference>
<dbReference type="CDD" id="cd22701">
    <property type="entry name" value="FHA_FKH1-like"/>
    <property type="match status" value="1"/>
</dbReference>
<feature type="domain" description="Fork-head" evidence="6">
    <location>
        <begin position="303"/>
        <end position="348"/>
    </location>
</feature>
<dbReference type="GO" id="GO:0003700">
    <property type="term" value="F:DNA-binding transcription factor activity"/>
    <property type="evidence" value="ECO:0007669"/>
    <property type="project" value="InterPro"/>
</dbReference>
<dbReference type="SMART" id="SM00240">
    <property type="entry name" value="FHA"/>
    <property type="match status" value="1"/>
</dbReference>
<gene>
    <name evidence="7" type="primary">FHL1</name>
    <name evidence="7" type="ORF">HK100_007019</name>
</gene>
<evidence type="ECO:0000259" key="6">
    <source>
        <dbReference type="PROSITE" id="PS50039"/>
    </source>
</evidence>
<name>A0AAD5X8H5_9FUNG</name>
<dbReference type="GO" id="GO:0005634">
    <property type="term" value="C:nucleus"/>
    <property type="evidence" value="ECO:0007669"/>
    <property type="project" value="UniProtKB-SubCell"/>
</dbReference>
<sequence>MLQQPLNLEDSGSENNNTASEVDLALSLMLGDGEHQQQQSETMSDFLPKNSQSHITEQVQSQEQQSQNQLRQQQQPQQQLQQQLQQQQQEEQGQQAQRTQNQQDAVQAYAKIEGRDFTYFVRKLVVVLGRKISPNDGVDVHLGEVKSISRSHAKIQFNFTVQCFEIAILGKNGAIVDGNFVATNSVPVPLYNKSRITIGEIECQFLLPKAELSNELNASTRATYPPYSTATTGVGQSLPYSAPTNIANLDFFETSQSQLSSQAQKTTPKVPAVKKGSRKSVSSSSDEMLEGTGGGVAGDEYARPSISYAAMISQALHSSAEKRLTLAEIYAWIMETYPYFRNAPNGWQ</sequence>
<dbReference type="InterPro" id="IPR000253">
    <property type="entry name" value="FHA_dom"/>
</dbReference>
<protein>
    <submittedName>
        <fullName evidence="7">Pre-rRNA-processing protein fhl1</fullName>
    </submittedName>
</protein>
<evidence type="ECO:0000313" key="8">
    <source>
        <dbReference type="Proteomes" id="UP001211907"/>
    </source>
</evidence>
<dbReference type="CDD" id="cd00059">
    <property type="entry name" value="FH_FOX"/>
    <property type="match status" value="1"/>
</dbReference>
<evidence type="ECO:0000256" key="1">
    <source>
        <dbReference type="ARBA" id="ARBA00023125"/>
    </source>
</evidence>
<proteinExistence type="predicted"/>
<dbReference type="Pfam" id="PF00498">
    <property type="entry name" value="FHA"/>
    <property type="match status" value="1"/>
</dbReference>
<feature type="non-terminal residue" evidence="7">
    <location>
        <position position="348"/>
    </location>
</feature>
<dbReference type="AlphaFoldDB" id="A0AAD5X8H5"/>
<reference evidence="7" key="1">
    <citation type="submission" date="2020-05" db="EMBL/GenBank/DDBJ databases">
        <title>Phylogenomic resolution of chytrid fungi.</title>
        <authorList>
            <person name="Stajich J.E."/>
            <person name="Amses K."/>
            <person name="Simmons R."/>
            <person name="Seto K."/>
            <person name="Myers J."/>
            <person name="Bonds A."/>
            <person name="Quandt C.A."/>
            <person name="Barry K."/>
            <person name="Liu P."/>
            <person name="Grigoriev I."/>
            <person name="Longcore J.E."/>
            <person name="James T.Y."/>
        </authorList>
    </citation>
    <scope>NUCLEOTIDE SEQUENCE</scope>
    <source>
        <strain evidence="7">JEL0513</strain>
    </source>
</reference>
<keyword evidence="2 3" id="KW-0539">Nucleus</keyword>
<dbReference type="GO" id="GO:0060962">
    <property type="term" value="P:regulation of ribosomal protein gene transcription by RNA polymerase II"/>
    <property type="evidence" value="ECO:0007669"/>
    <property type="project" value="InterPro"/>
</dbReference>
<dbReference type="InterPro" id="IPR036388">
    <property type="entry name" value="WH-like_DNA-bd_sf"/>
</dbReference>
<keyword evidence="1 3" id="KW-0238">DNA-binding</keyword>
<dbReference type="PROSITE" id="PS50006">
    <property type="entry name" value="FHA_DOMAIN"/>
    <property type="match status" value="1"/>
</dbReference>
<evidence type="ECO:0000256" key="3">
    <source>
        <dbReference type="PROSITE-ProRule" id="PRU00089"/>
    </source>
</evidence>
<dbReference type="Gene3D" id="1.10.10.10">
    <property type="entry name" value="Winged helix-like DNA-binding domain superfamily/Winged helix DNA-binding domain"/>
    <property type="match status" value="1"/>
</dbReference>
<dbReference type="InterPro" id="IPR001766">
    <property type="entry name" value="Fork_head_dom"/>
</dbReference>
<dbReference type="PROSITE" id="PS50039">
    <property type="entry name" value="FORK_HEAD_3"/>
    <property type="match status" value="1"/>
</dbReference>
<dbReference type="SUPFAM" id="SSF49879">
    <property type="entry name" value="SMAD/FHA domain"/>
    <property type="match status" value="1"/>
</dbReference>
<dbReference type="PANTHER" id="PTHR21712">
    <property type="entry name" value="PRE-RRNA-PROCESSING PROTEIN FHL1"/>
    <property type="match status" value="1"/>
</dbReference>
<feature type="compositionally biased region" description="Polar residues" evidence="4">
    <location>
        <begin position="258"/>
        <end position="267"/>
    </location>
</feature>
<accession>A0AAD5X8H5</accession>
<evidence type="ECO:0000259" key="5">
    <source>
        <dbReference type="PROSITE" id="PS50006"/>
    </source>
</evidence>
<feature type="region of interest" description="Disordered" evidence="4">
    <location>
        <begin position="258"/>
        <end position="296"/>
    </location>
</feature>
<evidence type="ECO:0000313" key="7">
    <source>
        <dbReference type="EMBL" id="KAJ3092111.1"/>
    </source>
</evidence>
<organism evidence="7 8">
    <name type="scientific">Physocladia obscura</name>
    <dbReference type="NCBI Taxonomy" id="109957"/>
    <lineage>
        <taxon>Eukaryota</taxon>
        <taxon>Fungi</taxon>
        <taxon>Fungi incertae sedis</taxon>
        <taxon>Chytridiomycota</taxon>
        <taxon>Chytridiomycota incertae sedis</taxon>
        <taxon>Chytridiomycetes</taxon>
        <taxon>Chytridiales</taxon>
        <taxon>Chytriomycetaceae</taxon>
        <taxon>Physocladia</taxon>
    </lineage>
</organism>
<dbReference type="InterPro" id="IPR036390">
    <property type="entry name" value="WH_DNA-bd_sf"/>
</dbReference>
<dbReference type="Proteomes" id="UP001211907">
    <property type="component" value="Unassembled WGS sequence"/>
</dbReference>